<evidence type="ECO:0000256" key="1">
    <source>
        <dbReference type="SAM" id="Phobius"/>
    </source>
</evidence>
<accession>A0ABW4I3L2</accession>
<evidence type="ECO:0000313" key="4">
    <source>
        <dbReference type="Proteomes" id="UP001597115"/>
    </source>
</evidence>
<name>A0ABW4I3L2_9SPHN</name>
<dbReference type="Gene3D" id="2.30.30.240">
    <property type="entry name" value="PRC-barrel domain"/>
    <property type="match status" value="1"/>
</dbReference>
<organism evidence="3 4">
    <name type="scientific">Sphingomonas tabacisoli</name>
    <dbReference type="NCBI Taxonomy" id="2249466"/>
    <lineage>
        <taxon>Bacteria</taxon>
        <taxon>Pseudomonadati</taxon>
        <taxon>Pseudomonadota</taxon>
        <taxon>Alphaproteobacteria</taxon>
        <taxon>Sphingomonadales</taxon>
        <taxon>Sphingomonadaceae</taxon>
        <taxon>Sphingomonas</taxon>
    </lineage>
</organism>
<dbReference type="InterPro" id="IPR011033">
    <property type="entry name" value="PRC_barrel-like_sf"/>
</dbReference>
<keyword evidence="1" id="KW-1133">Transmembrane helix</keyword>
<feature type="domain" description="PRC-barrel" evidence="2">
    <location>
        <begin position="98"/>
        <end position="171"/>
    </location>
</feature>
<dbReference type="Pfam" id="PF05239">
    <property type="entry name" value="PRC"/>
    <property type="match status" value="1"/>
</dbReference>
<dbReference type="Proteomes" id="UP001597115">
    <property type="component" value="Unassembled WGS sequence"/>
</dbReference>
<gene>
    <name evidence="3" type="ORF">ACFSCW_07900</name>
</gene>
<keyword evidence="4" id="KW-1185">Reference proteome</keyword>
<evidence type="ECO:0000259" key="2">
    <source>
        <dbReference type="Pfam" id="PF05239"/>
    </source>
</evidence>
<keyword evidence="1" id="KW-0472">Membrane</keyword>
<sequence length="196" mass="20890">MEELSSWIAPIATALAACMTAANLGSRVTGWGFVVFTIGSVAWTTYGATTGQSNLLWQNLFLTAVNLVGVWRWLGRQARLDDGARAAAEKSERQDAPTLFAVSTLSGAPLLSRDGETIGSTVDAMARCHDGAIDYLVVGKGGVGGLGETLYALPWGRLTVEPDRVVTDADLDTLRPIDPKDWPARLDRRANLETGG</sequence>
<feature type="transmembrane region" description="Helical" evidence="1">
    <location>
        <begin position="31"/>
        <end position="49"/>
    </location>
</feature>
<reference evidence="4" key="1">
    <citation type="journal article" date="2019" name="Int. J. Syst. Evol. Microbiol.">
        <title>The Global Catalogue of Microorganisms (GCM) 10K type strain sequencing project: providing services to taxonomists for standard genome sequencing and annotation.</title>
        <authorList>
            <consortium name="The Broad Institute Genomics Platform"/>
            <consortium name="The Broad Institute Genome Sequencing Center for Infectious Disease"/>
            <person name="Wu L."/>
            <person name="Ma J."/>
        </authorList>
    </citation>
    <scope>NUCLEOTIDE SEQUENCE [LARGE SCALE GENOMIC DNA]</scope>
    <source>
        <strain evidence="4">CGMCC 1.16275</strain>
    </source>
</reference>
<dbReference type="PANTHER" id="PTHR36505">
    <property type="entry name" value="BLR1072 PROTEIN"/>
    <property type="match status" value="1"/>
</dbReference>
<dbReference type="InterPro" id="IPR027275">
    <property type="entry name" value="PRC-brl_dom"/>
</dbReference>
<protein>
    <submittedName>
        <fullName evidence="3">PRC-barrel domain-containing protein</fullName>
    </submittedName>
</protein>
<dbReference type="PANTHER" id="PTHR36505:SF1">
    <property type="entry name" value="BLR1072 PROTEIN"/>
    <property type="match status" value="1"/>
</dbReference>
<dbReference type="RefSeq" id="WP_380888302.1">
    <property type="nucleotide sequence ID" value="NZ_JBHUDY010000001.1"/>
</dbReference>
<feature type="transmembrane region" description="Helical" evidence="1">
    <location>
        <begin position="55"/>
        <end position="74"/>
    </location>
</feature>
<dbReference type="EMBL" id="JBHUDY010000001">
    <property type="protein sequence ID" value="MFD1611720.1"/>
    <property type="molecule type" value="Genomic_DNA"/>
</dbReference>
<keyword evidence="1" id="KW-0812">Transmembrane</keyword>
<comment type="caution">
    <text evidence="3">The sequence shown here is derived from an EMBL/GenBank/DDBJ whole genome shotgun (WGS) entry which is preliminary data.</text>
</comment>
<evidence type="ECO:0000313" key="3">
    <source>
        <dbReference type="EMBL" id="MFD1611720.1"/>
    </source>
</evidence>
<dbReference type="SUPFAM" id="SSF50346">
    <property type="entry name" value="PRC-barrel domain"/>
    <property type="match status" value="1"/>
</dbReference>
<proteinExistence type="predicted"/>
<feature type="transmembrane region" description="Helical" evidence="1">
    <location>
        <begin position="6"/>
        <end position="24"/>
    </location>
</feature>